<protein>
    <submittedName>
        <fullName evidence="3">Uncharacterized protein</fullName>
    </submittedName>
</protein>
<sequence length="65" mass="7258">MEITVLHCHTILLSLAFLGITIGCSGTNRQLHDFGVSAHNPELKQSRSFYPNEDNTLSQQSLPLY</sequence>
<evidence type="ECO:0000256" key="2">
    <source>
        <dbReference type="SAM" id="SignalP"/>
    </source>
</evidence>
<proteinExistence type="predicted"/>
<feature type="compositionally biased region" description="Polar residues" evidence="1">
    <location>
        <begin position="46"/>
        <end position="65"/>
    </location>
</feature>
<evidence type="ECO:0000313" key="4">
    <source>
        <dbReference type="Proteomes" id="UP000233551"/>
    </source>
</evidence>
<evidence type="ECO:0000313" key="3">
    <source>
        <dbReference type="EMBL" id="PKI38676.1"/>
    </source>
</evidence>
<dbReference type="EMBL" id="PGOL01004042">
    <property type="protein sequence ID" value="PKI38676.1"/>
    <property type="molecule type" value="Genomic_DNA"/>
</dbReference>
<organism evidence="3 4">
    <name type="scientific">Punica granatum</name>
    <name type="common">Pomegranate</name>
    <dbReference type="NCBI Taxonomy" id="22663"/>
    <lineage>
        <taxon>Eukaryota</taxon>
        <taxon>Viridiplantae</taxon>
        <taxon>Streptophyta</taxon>
        <taxon>Embryophyta</taxon>
        <taxon>Tracheophyta</taxon>
        <taxon>Spermatophyta</taxon>
        <taxon>Magnoliopsida</taxon>
        <taxon>eudicotyledons</taxon>
        <taxon>Gunneridae</taxon>
        <taxon>Pentapetalae</taxon>
        <taxon>rosids</taxon>
        <taxon>malvids</taxon>
        <taxon>Myrtales</taxon>
        <taxon>Lythraceae</taxon>
        <taxon>Punica</taxon>
    </lineage>
</organism>
<feature type="signal peptide" evidence="2">
    <location>
        <begin position="1"/>
        <end position="23"/>
    </location>
</feature>
<keyword evidence="2" id="KW-0732">Signal</keyword>
<feature type="chain" id="PRO_5014162520" evidence="2">
    <location>
        <begin position="24"/>
        <end position="65"/>
    </location>
</feature>
<feature type="region of interest" description="Disordered" evidence="1">
    <location>
        <begin position="45"/>
        <end position="65"/>
    </location>
</feature>
<dbReference type="Proteomes" id="UP000233551">
    <property type="component" value="Unassembled WGS sequence"/>
</dbReference>
<gene>
    <name evidence="3" type="ORF">CRG98_040934</name>
</gene>
<dbReference type="AlphaFoldDB" id="A0A2I0I5H9"/>
<accession>A0A2I0I5H9</accession>
<reference evidence="3 4" key="1">
    <citation type="submission" date="2017-11" db="EMBL/GenBank/DDBJ databases">
        <title>De-novo sequencing of pomegranate (Punica granatum L.) genome.</title>
        <authorList>
            <person name="Akparov Z."/>
            <person name="Amiraslanov A."/>
            <person name="Hajiyeva S."/>
            <person name="Abbasov M."/>
            <person name="Kaur K."/>
            <person name="Hamwieh A."/>
            <person name="Solovyev V."/>
            <person name="Salamov A."/>
            <person name="Braich B."/>
            <person name="Kosarev P."/>
            <person name="Mahmoud A."/>
            <person name="Hajiyev E."/>
            <person name="Babayeva S."/>
            <person name="Izzatullayeva V."/>
            <person name="Mammadov A."/>
            <person name="Mammadov A."/>
            <person name="Sharifova S."/>
            <person name="Ojaghi J."/>
            <person name="Eynullazada K."/>
            <person name="Bayramov B."/>
            <person name="Abdulazimova A."/>
            <person name="Shahmuradov I."/>
        </authorList>
    </citation>
    <scope>NUCLEOTIDE SEQUENCE [LARGE SCALE GENOMIC DNA]</scope>
    <source>
        <strain evidence="4">cv. AG2017</strain>
        <tissue evidence="3">Leaf</tissue>
    </source>
</reference>
<comment type="caution">
    <text evidence="3">The sequence shown here is derived from an EMBL/GenBank/DDBJ whole genome shotgun (WGS) entry which is preliminary data.</text>
</comment>
<evidence type="ECO:0000256" key="1">
    <source>
        <dbReference type="SAM" id="MobiDB-lite"/>
    </source>
</evidence>
<keyword evidence="4" id="KW-1185">Reference proteome</keyword>
<name>A0A2I0I5H9_PUNGR</name>